<protein>
    <submittedName>
        <fullName evidence="2">DUF4587 domain-containing protein</fullName>
    </submittedName>
</protein>
<name>A0A0R3SZE4_HYMDI</name>
<feature type="region of interest" description="Disordered" evidence="1">
    <location>
        <begin position="204"/>
        <end position="231"/>
    </location>
</feature>
<organism evidence="2">
    <name type="scientific">Hymenolepis diminuta</name>
    <name type="common">Rat tapeworm</name>
    <dbReference type="NCBI Taxonomy" id="6216"/>
    <lineage>
        <taxon>Eukaryota</taxon>
        <taxon>Metazoa</taxon>
        <taxon>Spiralia</taxon>
        <taxon>Lophotrochozoa</taxon>
        <taxon>Platyhelminthes</taxon>
        <taxon>Cestoda</taxon>
        <taxon>Eucestoda</taxon>
        <taxon>Cyclophyllidea</taxon>
        <taxon>Hymenolepididae</taxon>
        <taxon>Hymenolepis</taxon>
    </lineage>
</organism>
<dbReference type="WBParaSite" id="HDID_0001114001-mRNA-1">
    <property type="protein sequence ID" value="HDID_0001114001-mRNA-1"/>
    <property type="gene ID" value="HDID_0001114001"/>
</dbReference>
<dbReference type="AlphaFoldDB" id="A0A0R3SZE4"/>
<sequence>LSALVMMGMHDDEQEFKRFSEASSDHSKQHHEVWKSHSERPWQTARKLVPPTTVFQNLAQSTGTVDDLEKRLSSIDAQLEKITNIMSDRGGNFALLSPVNRNRKASLAPSSVEKNSSSVSVLESEDAPIVLQWLNHQIAIYTSMMNVATPHSIDPPIPWEVPYPKYHAIPWIPRKFMAVQWRTSEESPSGAYQRKTSVDSLKFNFGETAPKNPEGRVGTAGKGLLPEMGEN</sequence>
<evidence type="ECO:0000313" key="2">
    <source>
        <dbReference type="WBParaSite" id="HDID_0001114001-mRNA-1"/>
    </source>
</evidence>
<reference evidence="2" key="1">
    <citation type="submission" date="2017-02" db="UniProtKB">
        <authorList>
            <consortium name="WormBaseParasite"/>
        </authorList>
    </citation>
    <scope>IDENTIFICATION</scope>
</reference>
<proteinExistence type="predicted"/>
<dbReference type="STRING" id="6216.A0A0R3SZE4"/>
<feature type="region of interest" description="Disordered" evidence="1">
    <location>
        <begin position="19"/>
        <end position="39"/>
    </location>
</feature>
<evidence type="ECO:0000256" key="1">
    <source>
        <dbReference type="SAM" id="MobiDB-lite"/>
    </source>
</evidence>
<accession>A0A0R3SZE4</accession>